<name>A0A0E9SLN8_ANGAN</name>
<reference evidence="1" key="1">
    <citation type="submission" date="2014-11" db="EMBL/GenBank/DDBJ databases">
        <authorList>
            <person name="Amaro Gonzalez C."/>
        </authorList>
    </citation>
    <scope>NUCLEOTIDE SEQUENCE</scope>
</reference>
<organism evidence="1">
    <name type="scientific">Anguilla anguilla</name>
    <name type="common">European freshwater eel</name>
    <name type="synonym">Muraena anguilla</name>
    <dbReference type="NCBI Taxonomy" id="7936"/>
    <lineage>
        <taxon>Eukaryota</taxon>
        <taxon>Metazoa</taxon>
        <taxon>Chordata</taxon>
        <taxon>Craniata</taxon>
        <taxon>Vertebrata</taxon>
        <taxon>Euteleostomi</taxon>
        <taxon>Actinopterygii</taxon>
        <taxon>Neopterygii</taxon>
        <taxon>Teleostei</taxon>
        <taxon>Anguilliformes</taxon>
        <taxon>Anguillidae</taxon>
        <taxon>Anguilla</taxon>
    </lineage>
</organism>
<evidence type="ECO:0000313" key="1">
    <source>
        <dbReference type="EMBL" id="JAH42157.1"/>
    </source>
</evidence>
<reference evidence="1" key="2">
    <citation type="journal article" date="2015" name="Fish Shellfish Immunol.">
        <title>Early steps in the European eel (Anguilla anguilla)-Vibrio vulnificus interaction in the gills: Role of the RtxA13 toxin.</title>
        <authorList>
            <person name="Callol A."/>
            <person name="Pajuelo D."/>
            <person name="Ebbesson L."/>
            <person name="Teles M."/>
            <person name="MacKenzie S."/>
            <person name="Amaro C."/>
        </authorList>
    </citation>
    <scope>NUCLEOTIDE SEQUENCE</scope>
</reference>
<protein>
    <submittedName>
        <fullName evidence="1">Uncharacterized protein</fullName>
    </submittedName>
</protein>
<accession>A0A0E9SLN8</accession>
<sequence>MVSSMARTELRHSRFAVVSVLLSGLSCRCMLEVEQASFCQIAIAFIAQTCQRRDNS</sequence>
<proteinExistence type="predicted"/>
<dbReference type="AlphaFoldDB" id="A0A0E9SLN8"/>
<dbReference type="PROSITE" id="PS51257">
    <property type="entry name" value="PROKAR_LIPOPROTEIN"/>
    <property type="match status" value="1"/>
</dbReference>
<dbReference type="EMBL" id="GBXM01066420">
    <property type="protein sequence ID" value="JAH42157.1"/>
    <property type="molecule type" value="Transcribed_RNA"/>
</dbReference>